<comment type="caution">
    <text evidence="2">The sequence shown here is derived from an EMBL/GenBank/DDBJ whole genome shotgun (WGS) entry which is preliminary data.</text>
</comment>
<sequence length="191" mass="21490">MFDREARYILKTTASELLLNNDQYIGDDIIPKCFDSFMDQKFAFKIKIKDFNIENKKAEFYTISKLSDDPSVISLHDKKFAAEQPEDQSFDLPMTDFGSQSSPSIKDCVSCTGESGTPSSFDGHVDGNKTSIVDTSTTFVSSIVGVKRNLEKVYDVDDMFTTCSNKSRGSDKQDEDNENSKQKLLIPKIEK</sequence>
<name>A0AAD8JPH5_TARER</name>
<proteinExistence type="predicted"/>
<dbReference type="Proteomes" id="UP001229421">
    <property type="component" value="Unassembled WGS sequence"/>
</dbReference>
<feature type="region of interest" description="Disordered" evidence="1">
    <location>
        <begin position="164"/>
        <end position="191"/>
    </location>
</feature>
<gene>
    <name evidence="2" type="ORF">QVD17_41564</name>
</gene>
<protein>
    <submittedName>
        <fullName evidence="2">Uncharacterized protein</fullName>
    </submittedName>
</protein>
<dbReference type="Gene3D" id="2.40.50.140">
    <property type="entry name" value="Nucleic acid-binding proteins"/>
    <property type="match status" value="1"/>
</dbReference>
<keyword evidence="3" id="KW-1185">Reference proteome</keyword>
<dbReference type="InterPro" id="IPR012340">
    <property type="entry name" value="NA-bd_OB-fold"/>
</dbReference>
<accession>A0AAD8JPH5</accession>
<organism evidence="2 3">
    <name type="scientific">Tagetes erecta</name>
    <name type="common">African marigold</name>
    <dbReference type="NCBI Taxonomy" id="13708"/>
    <lineage>
        <taxon>Eukaryota</taxon>
        <taxon>Viridiplantae</taxon>
        <taxon>Streptophyta</taxon>
        <taxon>Embryophyta</taxon>
        <taxon>Tracheophyta</taxon>
        <taxon>Spermatophyta</taxon>
        <taxon>Magnoliopsida</taxon>
        <taxon>eudicotyledons</taxon>
        <taxon>Gunneridae</taxon>
        <taxon>Pentapetalae</taxon>
        <taxon>asterids</taxon>
        <taxon>campanulids</taxon>
        <taxon>Asterales</taxon>
        <taxon>Asteraceae</taxon>
        <taxon>Asteroideae</taxon>
        <taxon>Heliantheae alliance</taxon>
        <taxon>Tageteae</taxon>
        <taxon>Tagetes</taxon>
    </lineage>
</organism>
<reference evidence="2" key="1">
    <citation type="journal article" date="2023" name="bioRxiv">
        <title>Improved chromosome-level genome assembly for marigold (Tagetes erecta).</title>
        <authorList>
            <person name="Jiang F."/>
            <person name="Yuan L."/>
            <person name="Wang S."/>
            <person name="Wang H."/>
            <person name="Xu D."/>
            <person name="Wang A."/>
            <person name="Fan W."/>
        </authorList>
    </citation>
    <scope>NUCLEOTIDE SEQUENCE</scope>
    <source>
        <strain evidence="2">WSJ</strain>
        <tissue evidence="2">Leaf</tissue>
    </source>
</reference>
<dbReference type="EMBL" id="JAUHHV010000012">
    <property type="protein sequence ID" value="KAK1406272.1"/>
    <property type="molecule type" value="Genomic_DNA"/>
</dbReference>
<evidence type="ECO:0000313" key="2">
    <source>
        <dbReference type="EMBL" id="KAK1406272.1"/>
    </source>
</evidence>
<dbReference type="AlphaFoldDB" id="A0AAD8JPH5"/>
<evidence type="ECO:0000313" key="3">
    <source>
        <dbReference type="Proteomes" id="UP001229421"/>
    </source>
</evidence>
<evidence type="ECO:0000256" key="1">
    <source>
        <dbReference type="SAM" id="MobiDB-lite"/>
    </source>
</evidence>